<proteinExistence type="predicted"/>
<protein>
    <submittedName>
        <fullName evidence="1">Uncharacterized protein</fullName>
    </submittedName>
</protein>
<organism evidence="1 2">
    <name type="scientific">Mycolicibacterium obuense</name>
    <dbReference type="NCBI Taxonomy" id="1807"/>
    <lineage>
        <taxon>Bacteria</taxon>
        <taxon>Bacillati</taxon>
        <taxon>Actinomycetota</taxon>
        <taxon>Actinomycetes</taxon>
        <taxon>Mycobacteriales</taxon>
        <taxon>Mycobacteriaceae</taxon>
        <taxon>Mycolicibacterium</taxon>
    </lineage>
</organism>
<accession>A0A4V3AYL8</accession>
<dbReference type="RefSeq" id="WP_133413962.1">
    <property type="nucleotide sequence ID" value="NZ_SDLP01000004.1"/>
</dbReference>
<evidence type="ECO:0000313" key="2">
    <source>
        <dbReference type="Proteomes" id="UP000294952"/>
    </source>
</evidence>
<sequence length="669" mass="72416">MPRLGGFPHARPFDSDALYETATSESGVVRTSLPPGPERDAIMTEIVEALQADAADVPAMVEELRGLMVGRDLTQLINSVAVPAMTVTFTGGESLADGDATSTWAAKIEYLVGVALSVDPGGDADTPAEVTKRVSQLISDIFEADQVRMFTESIENASATAAERELLLQQLQLEYQADRMPGYAVHLEQVDAEVFGRHRNYYVSGLGFDPADVIRATRLHTRSTSRMLSAALDGMADALNSGGPSPEAGEAMRRAFDAITLWKPEDVAASTGIAVEQASAMLEFFSTEYGCQPEFRVPGDSNRARTHPFIKLDDGTYLVPDPWSMSAIIHHRIAAEPKRNGFDSQKYFKHRQDAHERLVAGALEKVFGVSNVHSTQHYDPASGQHGEIDTLVASEWPLVVEAKAIALTESGRRGAPLRVDSKIETILGKALDQTHRALTYVLNEDGRTFAPTENGKSKQLLPDAVSGGTAIIATFERIDPFASGGLAVAGNVNRPTWVVSLTDLLMVTDILTDPAAFHHYARTRARMHTAQASAYAEADALGAYLLDRLRILDSAAVDTQLVIGYSCETLNNFYTRQEAGLPADKPTARVPDEVAGALANVMNEPGWVAGVDAVMVAELAVWKKWKNFRRKHRRGGTFTLNDQAALVVSTAAESSLERKGASLFINIPS</sequence>
<dbReference type="Proteomes" id="UP000294952">
    <property type="component" value="Unassembled WGS sequence"/>
</dbReference>
<name>A0A4V3AYL8_9MYCO</name>
<gene>
    <name evidence="1" type="ORF">EUA04_14850</name>
</gene>
<dbReference type="AlphaFoldDB" id="A0A4V3AYL8"/>
<reference evidence="1 2" key="1">
    <citation type="submission" date="2019-01" db="EMBL/GenBank/DDBJ databases">
        <title>High-quality-draft genome sequences of five non-tuberculosis mycobacteriaceae isolated from a nosocomial environment.</title>
        <authorList>
            <person name="Tiago I."/>
            <person name="Alarico S."/>
            <person name="Pereira S.G."/>
            <person name="Coelho C."/>
            <person name="Maranha A."/>
            <person name="Empadinhas N."/>
        </authorList>
    </citation>
    <scope>NUCLEOTIDE SEQUENCE [LARGE SCALE GENOMIC DNA]</scope>
    <source>
        <strain evidence="1 2">22DIII</strain>
    </source>
</reference>
<comment type="caution">
    <text evidence="1">The sequence shown here is derived from an EMBL/GenBank/DDBJ whole genome shotgun (WGS) entry which is preliminary data.</text>
</comment>
<dbReference type="EMBL" id="SDLP01000004">
    <property type="protein sequence ID" value="TDL07227.1"/>
    <property type="molecule type" value="Genomic_DNA"/>
</dbReference>
<evidence type="ECO:0000313" key="1">
    <source>
        <dbReference type="EMBL" id="TDL07227.1"/>
    </source>
</evidence>